<feature type="domain" description="Thioesterase TesA-like" evidence="3">
    <location>
        <begin position="4"/>
        <end position="224"/>
    </location>
</feature>
<dbReference type="InterPro" id="IPR012223">
    <property type="entry name" value="TEII"/>
</dbReference>
<dbReference type="Pfam" id="PF00975">
    <property type="entry name" value="Thioesterase"/>
    <property type="match status" value="1"/>
</dbReference>
<dbReference type="PANTHER" id="PTHR11487">
    <property type="entry name" value="THIOESTERASE"/>
    <property type="match status" value="1"/>
</dbReference>
<evidence type="ECO:0000313" key="5">
    <source>
        <dbReference type="Proteomes" id="UP000664795"/>
    </source>
</evidence>
<evidence type="ECO:0000256" key="1">
    <source>
        <dbReference type="ARBA" id="ARBA00007169"/>
    </source>
</evidence>
<dbReference type="InterPro" id="IPR001031">
    <property type="entry name" value="Thioesterase"/>
</dbReference>
<comment type="caution">
    <text evidence="4">The sequence shown here is derived from an EMBL/GenBank/DDBJ whole genome shotgun (WGS) entry which is preliminary data.</text>
</comment>
<dbReference type="InterPro" id="IPR020802">
    <property type="entry name" value="TesA-like"/>
</dbReference>
<gene>
    <name evidence="4" type="ORF">J2I48_10710</name>
</gene>
<comment type="similarity">
    <text evidence="1">Belongs to the thioesterase family.</text>
</comment>
<dbReference type="RefSeq" id="WP_207335440.1">
    <property type="nucleotide sequence ID" value="NZ_JAFMYU010000007.1"/>
</dbReference>
<evidence type="ECO:0000313" key="4">
    <source>
        <dbReference type="EMBL" id="MBO0931468.1"/>
    </source>
</evidence>
<proteinExistence type="inferred from homology"/>
<dbReference type="Gene3D" id="3.40.50.1820">
    <property type="entry name" value="alpha/beta hydrolase"/>
    <property type="match status" value="1"/>
</dbReference>
<dbReference type="PANTHER" id="PTHR11487:SF0">
    <property type="entry name" value="S-ACYL FATTY ACID SYNTHASE THIOESTERASE, MEDIUM CHAIN"/>
    <property type="match status" value="1"/>
</dbReference>
<evidence type="ECO:0000259" key="3">
    <source>
        <dbReference type="SMART" id="SM00824"/>
    </source>
</evidence>
<dbReference type="InterPro" id="IPR029058">
    <property type="entry name" value="AB_hydrolase_fold"/>
</dbReference>
<name>A0A939G5A7_9BACT</name>
<dbReference type="AlphaFoldDB" id="A0A939G5A7"/>
<sequence>MNVFCIPYAGGNKHSYYKFLECQPEAIQLRCLDLPGRASRLNEPLLGCVDDLVDDLYASVKHNLDQPYAIYGHSMGAILAYLLARRINQLGLPEPVALILSGSKSPRSRGAAPERPLSSLPDSDLIEVLEELGGFPSELLRDTVFLDFYFPIIRADLKALEDYRYSEKPPLSIPFFVLAGDREKITPDELNAWQSETTAPIETARFSGGHFFIFDHCETILRLIAATKPAYS</sequence>
<dbReference type="GO" id="GO:0016787">
    <property type="term" value="F:hydrolase activity"/>
    <property type="evidence" value="ECO:0007669"/>
    <property type="project" value="UniProtKB-KW"/>
</dbReference>
<keyword evidence="2" id="KW-0378">Hydrolase</keyword>
<organism evidence="4 5">
    <name type="scientific">Fibrella aquatilis</name>
    <dbReference type="NCBI Taxonomy" id="2817059"/>
    <lineage>
        <taxon>Bacteria</taxon>
        <taxon>Pseudomonadati</taxon>
        <taxon>Bacteroidota</taxon>
        <taxon>Cytophagia</taxon>
        <taxon>Cytophagales</taxon>
        <taxon>Spirosomataceae</taxon>
        <taxon>Fibrella</taxon>
    </lineage>
</organism>
<keyword evidence="5" id="KW-1185">Reference proteome</keyword>
<evidence type="ECO:0000256" key="2">
    <source>
        <dbReference type="ARBA" id="ARBA00022801"/>
    </source>
</evidence>
<dbReference type="Proteomes" id="UP000664795">
    <property type="component" value="Unassembled WGS sequence"/>
</dbReference>
<dbReference type="GO" id="GO:0008610">
    <property type="term" value="P:lipid biosynthetic process"/>
    <property type="evidence" value="ECO:0007669"/>
    <property type="project" value="TreeGrafter"/>
</dbReference>
<dbReference type="EMBL" id="JAFMYU010000007">
    <property type="protein sequence ID" value="MBO0931468.1"/>
    <property type="molecule type" value="Genomic_DNA"/>
</dbReference>
<reference evidence="4 5" key="1">
    <citation type="submission" date="2021-03" db="EMBL/GenBank/DDBJ databases">
        <title>Fibrella sp. HMF5036 genome sequencing and assembly.</title>
        <authorList>
            <person name="Kang H."/>
            <person name="Kim H."/>
            <person name="Bae S."/>
            <person name="Joh K."/>
        </authorList>
    </citation>
    <scope>NUCLEOTIDE SEQUENCE [LARGE SCALE GENOMIC DNA]</scope>
    <source>
        <strain evidence="4 5">HMF5036</strain>
    </source>
</reference>
<dbReference type="SMART" id="SM00824">
    <property type="entry name" value="PKS_TE"/>
    <property type="match status" value="1"/>
</dbReference>
<protein>
    <submittedName>
        <fullName evidence="4">Thioesterase</fullName>
    </submittedName>
</protein>
<accession>A0A939G5A7</accession>
<dbReference type="SUPFAM" id="SSF53474">
    <property type="entry name" value="alpha/beta-Hydrolases"/>
    <property type="match status" value="1"/>
</dbReference>